<organism evidence="2 3">
    <name type="scientific">Phyllotreta striolata</name>
    <name type="common">Striped flea beetle</name>
    <name type="synonym">Crioceris striolata</name>
    <dbReference type="NCBI Taxonomy" id="444603"/>
    <lineage>
        <taxon>Eukaryota</taxon>
        <taxon>Metazoa</taxon>
        <taxon>Ecdysozoa</taxon>
        <taxon>Arthropoda</taxon>
        <taxon>Hexapoda</taxon>
        <taxon>Insecta</taxon>
        <taxon>Pterygota</taxon>
        <taxon>Neoptera</taxon>
        <taxon>Endopterygota</taxon>
        <taxon>Coleoptera</taxon>
        <taxon>Polyphaga</taxon>
        <taxon>Cucujiformia</taxon>
        <taxon>Chrysomeloidea</taxon>
        <taxon>Chrysomelidae</taxon>
        <taxon>Galerucinae</taxon>
        <taxon>Alticini</taxon>
        <taxon>Phyllotreta</taxon>
    </lineage>
</organism>
<feature type="region of interest" description="Disordered" evidence="1">
    <location>
        <begin position="159"/>
        <end position="179"/>
    </location>
</feature>
<dbReference type="EMBL" id="OU900094">
    <property type="protein sequence ID" value="CAG9854093.1"/>
    <property type="molecule type" value="Genomic_DNA"/>
</dbReference>
<reference evidence="2" key="1">
    <citation type="submission" date="2022-01" db="EMBL/GenBank/DDBJ databases">
        <authorList>
            <person name="King R."/>
        </authorList>
    </citation>
    <scope>NUCLEOTIDE SEQUENCE</scope>
</reference>
<dbReference type="AlphaFoldDB" id="A0A9N9THU6"/>
<dbReference type="OrthoDB" id="6737511at2759"/>
<evidence type="ECO:0000256" key="1">
    <source>
        <dbReference type="SAM" id="MobiDB-lite"/>
    </source>
</evidence>
<name>A0A9N9THU6_PHYSR</name>
<sequence length="179" mass="20752">MNKLHNFRFVGEFPMFDSADDGGSSFISNSKRNASLLNQDIYLSPIDTSKAYYDLTDNYADKTWFNLRYIEGHDVPKSGKMANELAVLNEIDVNNIDTAEFIFLDSFERDIQNAIPDINLEDIFLDPHIMNAGDRKGEKSNNSDFVFGYYLNENPMKERKAKYSSRNGKENKYKRRKNM</sequence>
<keyword evidence="3" id="KW-1185">Reference proteome</keyword>
<gene>
    <name evidence="2" type="ORF">PHYEVI_LOCUS558</name>
</gene>
<evidence type="ECO:0000313" key="2">
    <source>
        <dbReference type="EMBL" id="CAG9854093.1"/>
    </source>
</evidence>
<proteinExistence type="predicted"/>
<accession>A0A9N9THU6</accession>
<dbReference type="Proteomes" id="UP001153712">
    <property type="component" value="Chromosome 1"/>
</dbReference>
<protein>
    <submittedName>
        <fullName evidence="2">Uncharacterized protein</fullName>
    </submittedName>
</protein>
<evidence type="ECO:0000313" key="3">
    <source>
        <dbReference type="Proteomes" id="UP001153712"/>
    </source>
</evidence>